<evidence type="ECO:0000259" key="8">
    <source>
        <dbReference type="PROSITE" id="PS50102"/>
    </source>
</evidence>
<dbReference type="STRING" id="41875.K8EKQ0"/>
<keyword evidence="13" id="KW-1185">Reference proteome</keyword>
<dbReference type="AlphaFoldDB" id="K8EKQ0"/>
<dbReference type="EMBL" id="FO082268">
    <property type="protein sequence ID" value="CCO18616.1"/>
    <property type="molecule type" value="Genomic_DNA"/>
</dbReference>
<dbReference type="PROSITE" id="PS51195">
    <property type="entry name" value="Q_MOTIF"/>
    <property type="match status" value="1"/>
</dbReference>
<accession>K8EKQ0</accession>
<sequence length="888" mass="99572">MYTCCAHHSFRAAPRFLPPRVNKSNAKRRNKGRRISTTAKFGEPRNFDEDGVGGGDGDRDFYNNNNRRQQHQNNSSWREDGRRTMRGGDRGAREFDGRRNGDRDFRRDDFDRGRGSARFGGGGRGGGRRGGRIGGRGRGRYGEGQRRDRNEHFSSNNRSNSREGNINPFKVMVGNLSYSTTDESLGRAMERFGYVANARVVLDRETGQSRGFGFVTFEDETSCAECVEIGPGMRIDDREVKVEASIDKNYVPTPSFSSATNSQRRYNNFDGDDDDDDDKEEEDDKNHAHNDRFSAPAMMRVLDRPSPSFLNSARETRNRGGFAADDADDADEERSANTNAMSEDEFEDWVLEGLEDDLVDSRRQNRSDNGPYGDQNDEAREYVPTLLAKYVEDDFEPEMFVREPDDPDEYFFYSGAKFKDIGASELIVNALESRMNISRPSHIQAQSFKILLHDHSDSYDEESSVANDDEGANHVLLADQAGSGKTLSYLLPLLQRLERLERDSGMSVSKRPRALVLVPTSELARQVTEVVKELSKGGVRTRSMIATGGASDRTKINRAEQSTRDLTAKFTLTQTKTLKSGVDIVIGTPGRIRYLCETGRMELDDLDSIILDECDVLLGDAFEFASQIKPIKDLANPTSTRFVLVTATIPDQVLRELKQFFYPQDIRVIQGPGLHRPSAGTLERLVDCSGGDVSDEQSGFYRKYAALMKILRDDILPSTAGTTAKTSKKKSASRTLLFCNKIETCRKLENLLIRSDPDGASYKVLPYHAALSREKRDENLRKFLGRRSSSEKQRGEFTVDDDDSTPQLLICTDRASRGLDGKKIKHVVLFDFPRDPSEYVRRVGRTARGALGTGTVTALVIGRQLKLAREIMRRNSRGDPVEGTPTTT</sequence>
<feature type="compositionally biased region" description="Acidic residues" evidence="7">
    <location>
        <begin position="270"/>
        <end position="283"/>
    </location>
</feature>
<feature type="compositionally biased region" description="Basic and acidic residues" evidence="7">
    <location>
        <begin position="788"/>
        <end position="797"/>
    </location>
</feature>
<dbReference type="PROSITE" id="PS51192">
    <property type="entry name" value="HELICASE_ATP_BIND_1"/>
    <property type="match status" value="1"/>
</dbReference>
<dbReference type="SMART" id="SM00490">
    <property type="entry name" value="HELICc"/>
    <property type="match status" value="1"/>
</dbReference>
<feature type="compositionally biased region" description="Basic and acidic residues" evidence="7">
    <location>
        <begin position="140"/>
        <end position="152"/>
    </location>
</feature>
<feature type="compositionally biased region" description="Polar residues" evidence="7">
    <location>
        <begin position="252"/>
        <end position="266"/>
    </location>
</feature>
<dbReference type="RefSeq" id="XP_007510271.1">
    <property type="nucleotide sequence ID" value="XM_007510209.1"/>
</dbReference>
<feature type="region of interest" description="Disordered" evidence="7">
    <location>
        <begin position="783"/>
        <end position="803"/>
    </location>
</feature>
<feature type="compositionally biased region" description="Acidic residues" evidence="7">
    <location>
        <begin position="342"/>
        <end position="358"/>
    </location>
</feature>
<evidence type="ECO:0000313" key="13">
    <source>
        <dbReference type="Proteomes" id="UP000198341"/>
    </source>
</evidence>
<dbReference type="InterPro" id="IPR027417">
    <property type="entry name" value="P-loop_NTPase"/>
</dbReference>
<feature type="region of interest" description="Disordered" evidence="7">
    <location>
        <begin position="250"/>
        <end position="380"/>
    </location>
</feature>
<dbReference type="eggNOG" id="KOG0118">
    <property type="taxonomic scope" value="Eukaryota"/>
</dbReference>
<evidence type="ECO:0000259" key="11">
    <source>
        <dbReference type="PROSITE" id="PS51195"/>
    </source>
</evidence>
<dbReference type="GO" id="GO:0016787">
    <property type="term" value="F:hydrolase activity"/>
    <property type="evidence" value="ECO:0007669"/>
    <property type="project" value="UniProtKB-KW"/>
</dbReference>
<feature type="compositionally biased region" description="Basic residues" evidence="7">
    <location>
        <begin position="126"/>
        <end position="139"/>
    </location>
</feature>
<dbReference type="GO" id="GO:0003723">
    <property type="term" value="F:RNA binding"/>
    <property type="evidence" value="ECO:0007669"/>
    <property type="project" value="UniProtKB-UniRule"/>
</dbReference>
<feature type="region of interest" description="Disordered" evidence="7">
    <location>
        <begin position="19"/>
        <end position="167"/>
    </location>
</feature>
<protein>
    <submittedName>
        <fullName evidence="12">Uncharacterized protein</fullName>
    </submittedName>
</protein>
<dbReference type="PANTHER" id="PTHR47960">
    <property type="entry name" value="DEAD-BOX ATP-DEPENDENT RNA HELICASE 50"/>
    <property type="match status" value="1"/>
</dbReference>
<gene>
    <name evidence="12" type="ordered locus">Bathy11g03790</name>
</gene>
<dbReference type="PROSITE" id="PS50102">
    <property type="entry name" value="RRM"/>
    <property type="match status" value="1"/>
</dbReference>
<dbReference type="GO" id="GO:0003724">
    <property type="term" value="F:RNA helicase activity"/>
    <property type="evidence" value="ECO:0007669"/>
    <property type="project" value="InterPro"/>
</dbReference>
<feature type="domain" description="DEAD-box RNA helicase Q" evidence="11">
    <location>
        <begin position="416"/>
        <end position="445"/>
    </location>
</feature>
<dbReference type="Pfam" id="PF00076">
    <property type="entry name" value="RRM_1"/>
    <property type="match status" value="1"/>
</dbReference>
<feature type="domain" description="Helicase C-terminal" evidence="10">
    <location>
        <begin position="703"/>
        <end position="888"/>
    </location>
</feature>
<evidence type="ECO:0000313" key="12">
    <source>
        <dbReference type="EMBL" id="CCO18616.1"/>
    </source>
</evidence>
<dbReference type="SUPFAM" id="SSF52540">
    <property type="entry name" value="P-loop containing nucleoside triphosphate hydrolases"/>
    <property type="match status" value="1"/>
</dbReference>
<evidence type="ECO:0000256" key="1">
    <source>
        <dbReference type="ARBA" id="ARBA00022741"/>
    </source>
</evidence>
<evidence type="ECO:0000256" key="7">
    <source>
        <dbReference type="SAM" id="MobiDB-lite"/>
    </source>
</evidence>
<dbReference type="CDD" id="cd18787">
    <property type="entry name" value="SF2_C_DEAD"/>
    <property type="match status" value="1"/>
</dbReference>
<dbReference type="CDD" id="cd00268">
    <property type="entry name" value="DEADc"/>
    <property type="match status" value="1"/>
</dbReference>
<keyword evidence="4" id="KW-0067">ATP-binding</keyword>
<dbReference type="Pfam" id="PF00270">
    <property type="entry name" value="DEAD"/>
    <property type="match status" value="1"/>
</dbReference>
<dbReference type="KEGG" id="bpg:Bathy11g03790"/>
<dbReference type="InterPro" id="IPR044742">
    <property type="entry name" value="DEAD/DEAH_RhlB"/>
</dbReference>
<dbReference type="InterPro" id="IPR000504">
    <property type="entry name" value="RRM_dom"/>
</dbReference>
<dbReference type="Pfam" id="PF00271">
    <property type="entry name" value="Helicase_C"/>
    <property type="match status" value="1"/>
</dbReference>
<dbReference type="GO" id="GO:0005524">
    <property type="term" value="F:ATP binding"/>
    <property type="evidence" value="ECO:0007669"/>
    <property type="project" value="UniProtKB-KW"/>
</dbReference>
<dbReference type="SMART" id="SM00487">
    <property type="entry name" value="DEXDc"/>
    <property type="match status" value="1"/>
</dbReference>
<feature type="compositionally biased region" description="Low complexity" evidence="7">
    <location>
        <begin position="63"/>
        <end position="74"/>
    </location>
</feature>
<feature type="domain" description="RRM" evidence="8">
    <location>
        <begin position="169"/>
        <end position="247"/>
    </location>
</feature>
<keyword evidence="1" id="KW-0547">Nucleotide-binding</keyword>
<proteinExistence type="predicted"/>
<evidence type="ECO:0000256" key="5">
    <source>
        <dbReference type="PROSITE-ProRule" id="PRU00176"/>
    </source>
</evidence>
<dbReference type="InterPro" id="IPR014001">
    <property type="entry name" value="Helicase_ATP-bd"/>
</dbReference>
<dbReference type="InterPro" id="IPR014014">
    <property type="entry name" value="RNA_helicase_DEAD_Q_motif"/>
</dbReference>
<evidence type="ECO:0000256" key="6">
    <source>
        <dbReference type="PROSITE-ProRule" id="PRU00552"/>
    </source>
</evidence>
<dbReference type="Gene3D" id="3.30.70.330">
    <property type="match status" value="1"/>
</dbReference>
<dbReference type="InterPro" id="IPR001650">
    <property type="entry name" value="Helicase_C-like"/>
</dbReference>
<dbReference type="GeneID" id="19013058"/>
<dbReference type="PROSITE" id="PS51194">
    <property type="entry name" value="HELICASE_CTER"/>
    <property type="match status" value="1"/>
</dbReference>
<keyword evidence="3" id="KW-0347">Helicase</keyword>
<evidence type="ECO:0000259" key="9">
    <source>
        <dbReference type="PROSITE" id="PS51192"/>
    </source>
</evidence>
<dbReference type="InterPro" id="IPR035979">
    <property type="entry name" value="RBD_domain_sf"/>
</dbReference>
<dbReference type="SMART" id="SM00360">
    <property type="entry name" value="RRM"/>
    <property type="match status" value="1"/>
</dbReference>
<dbReference type="InterPro" id="IPR012677">
    <property type="entry name" value="Nucleotide-bd_a/b_plait_sf"/>
</dbReference>
<dbReference type="Gene3D" id="3.40.50.300">
    <property type="entry name" value="P-loop containing nucleotide triphosphate hydrolases"/>
    <property type="match status" value="2"/>
</dbReference>
<feature type="compositionally biased region" description="Basic and acidic residues" evidence="7">
    <location>
        <begin position="77"/>
        <end position="114"/>
    </location>
</feature>
<evidence type="ECO:0000256" key="4">
    <source>
        <dbReference type="ARBA" id="ARBA00022840"/>
    </source>
</evidence>
<organism evidence="12 13">
    <name type="scientific">Bathycoccus prasinos</name>
    <dbReference type="NCBI Taxonomy" id="41875"/>
    <lineage>
        <taxon>Eukaryota</taxon>
        <taxon>Viridiplantae</taxon>
        <taxon>Chlorophyta</taxon>
        <taxon>Mamiellophyceae</taxon>
        <taxon>Mamiellales</taxon>
        <taxon>Bathycoccaceae</taxon>
        <taxon>Bathycoccus</taxon>
    </lineage>
</organism>
<evidence type="ECO:0000256" key="2">
    <source>
        <dbReference type="ARBA" id="ARBA00022801"/>
    </source>
</evidence>
<dbReference type="SUPFAM" id="SSF54928">
    <property type="entry name" value="RNA-binding domain, RBD"/>
    <property type="match status" value="1"/>
</dbReference>
<name>K8EKQ0_9CHLO</name>
<feature type="domain" description="Helicase ATP-binding" evidence="9">
    <location>
        <begin position="466"/>
        <end position="667"/>
    </location>
</feature>
<feature type="short sequence motif" description="Q motif" evidence="6">
    <location>
        <begin position="416"/>
        <end position="445"/>
    </location>
</feature>
<dbReference type="OrthoDB" id="10256233at2759"/>
<evidence type="ECO:0000259" key="10">
    <source>
        <dbReference type="PROSITE" id="PS51194"/>
    </source>
</evidence>
<dbReference type="Proteomes" id="UP000198341">
    <property type="component" value="Chromosome 11"/>
</dbReference>
<keyword evidence="2" id="KW-0378">Hydrolase</keyword>
<dbReference type="InterPro" id="IPR011545">
    <property type="entry name" value="DEAD/DEAH_box_helicase_dom"/>
</dbReference>
<feature type="compositionally biased region" description="Basic residues" evidence="7">
    <location>
        <begin position="25"/>
        <end position="34"/>
    </location>
</feature>
<evidence type="ECO:0000256" key="3">
    <source>
        <dbReference type="ARBA" id="ARBA00022806"/>
    </source>
</evidence>
<keyword evidence="5" id="KW-0694">RNA-binding</keyword>
<dbReference type="eggNOG" id="KOG0331">
    <property type="taxonomic scope" value="Eukaryota"/>
</dbReference>
<reference evidence="12 13" key="1">
    <citation type="submission" date="2011-10" db="EMBL/GenBank/DDBJ databases">
        <authorList>
            <person name="Genoscope - CEA"/>
        </authorList>
    </citation>
    <scope>NUCLEOTIDE SEQUENCE [LARGE SCALE GENOMIC DNA]</scope>
    <source>
        <strain evidence="12 13">RCC 1105</strain>
    </source>
</reference>